<comment type="subunit">
    <text evidence="9">Monomer.</text>
</comment>
<accession>A0A2V0PD30</accession>
<evidence type="ECO:0000256" key="7">
    <source>
        <dbReference type="ARBA" id="ARBA00023014"/>
    </source>
</evidence>
<proteinExistence type="inferred from homology"/>
<keyword evidence="8 9" id="KW-0496">Mitochondrion</keyword>
<evidence type="ECO:0000313" key="12">
    <source>
        <dbReference type="Proteomes" id="UP000247498"/>
    </source>
</evidence>
<feature type="domain" description="Anamorsin C-terminal" evidence="10">
    <location>
        <begin position="218"/>
        <end position="251"/>
    </location>
</feature>
<comment type="domain">
    <text evidence="9">The C-terminal domain binds 2 Fe-S clusters but is otherwise mostly in an intrinsically disordered conformation.</text>
</comment>
<evidence type="ECO:0000259" key="10">
    <source>
        <dbReference type="Pfam" id="PF05093"/>
    </source>
</evidence>
<keyword evidence="9" id="KW-0001">2Fe-2S</keyword>
<dbReference type="GO" id="GO:0016226">
    <property type="term" value="P:iron-sulfur cluster assembly"/>
    <property type="evidence" value="ECO:0007669"/>
    <property type="project" value="UniProtKB-UniRule"/>
</dbReference>
<evidence type="ECO:0000256" key="1">
    <source>
        <dbReference type="ARBA" id="ARBA00001966"/>
    </source>
</evidence>
<feature type="binding site" evidence="9">
    <location>
        <position position="233"/>
    </location>
    <ligand>
        <name>[4Fe-4S] cluster</name>
        <dbReference type="ChEBI" id="CHEBI:49883"/>
    </ligand>
</feature>
<feature type="region of interest" description="Fe-S binding site B" evidence="9">
    <location>
        <begin position="222"/>
        <end position="236"/>
    </location>
</feature>
<evidence type="ECO:0000256" key="9">
    <source>
        <dbReference type="HAMAP-Rule" id="MF_03115"/>
    </source>
</evidence>
<dbReference type="PANTHER" id="PTHR13273:SF14">
    <property type="entry name" value="ANAMORSIN"/>
    <property type="match status" value="1"/>
</dbReference>
<comment type="cofactor">
    <cofactor evidence="9">
        <name>[2Fe-2S] cluster</name>
        <dbReference type="ChEBI" id="CHEBI:190135"/>
    </cofactor>
</comment>
<evidence type="ECO:0000313" key="11">
    <source>
        <dbReference type="EMBL" id="GBF96862.1"/>
    </source>
</evidence>
<evidence type="ECO:0000256" key="3">
    <source>
        <dbReference type="ARBA" id="ARBA00022485"/>
    </source>
</evidence>
<feature type="binding site" evidence="9">
    <location>
        <position position="236"/>
    </location>
    <ligand>
        <name>[4Fe-4S] cluster</name>
        <dbReference type="ChEBI" id="CHEBI:49883"/>
    </ligand>
</feature>
<feature type="binding site" evidence="9">
    <location>
        <position position="193"/>
    </location>
    <ligand>
        <name>[2Fe-2S] cluster</name>
        <dbReference type="ChEBI" id="CHEBI:190135"/>
    </ligand>
</feature>
<organism evidence="11 12">
    <name type="scientific">Raphidocelis subcapitata</name>
    <dbReference type="NCBI Taxonomy" id="307507"/>
    <lineage>
        <taxon>Eukaryota</taxon>
        <taxon>Viridiplantae</taxon>
        <taxon>Chlorophyta</taxon>
        <taxon>core chlorophytes</taxon>
        <taxon>Chlorophyceae</taxon>
        <taxon>CS clade</taxon>
        <taxon>Sphaeropleales</taxon>
        <taxon>Selenastraceae</taxon>
        <taxon>Raphidocelis</taxon>
    </lineage>
</organism>
<dbReference type="FunCoup" id="A0A2V0PD30">
    <property type="interactions" value="2007"/>
</dbReference>
<keyword evidence="3 9" id="KW-0004">4Fe-4S</keyword>
<dbReference type="Proteomes" id="UP000247498">
    <property type="component" value="Unassembled WGS sequence"/>
</dbReference>
<comment type="subcellular location">
    <subcellularLocation>
        <location evidence="9">Cytoplasm</location>
    </subcellularLocation>
    <subcellularLocation>
        <location evidence="9">Mitochondrion intermembrane space</location>
    </subcellularLocation>
</comment>
<dbReference type="PANTHER" id="PTHR13273">
    <property type="entry name" value="ANAMORSIN"/>
    <property type="match status" value="1"/>
</dbReference>
<keyword evidence="12" id="KW-1185">Reference proteome</keyword>
<protein>
    <recommendedName>
        <fullName evidence="9">Anamorsin homolog</fullName>
    </recommendedName>
    <alternativeName>
        <fullName evidence="9">Fe-S cluster assembly protein DRE2 homolog</fullName>
    </alternativeName>
</protein>
<dbReference type="InterPro" id="IPR046408">
    <property type="entry name" value="CIAPIN1"/>
</dbReference>
<comment type="similarity">
    <text evidence="2 9">Belongs to the anamorsin family.</text>
</comment>
<dbReference type="GO" id="GO:0051537">
    <property type="term" value="F:2 iron, 2 sulfur cluster binding"/>
    <property type="evidence" value="ECO:0007669"/>
    <property type="project" value="UniProtKB-UniRule"/>
</dbReference>
<name>A0A2V0PD30_9CHLO</name>
<feature type="binding site" evidence="9">
    <location>
        <position position="190"/>
    </location>
    <ligand>
        <name>[2Fe-2S] cluster</name>
        <dbReference type="ChEBI" id="CHEBI:190135"/>
    </ligand>
</feature>
<dbReference type="GO" id="GO:0051539">
    <property type="term" value="F:4 iron, 4 sulfur cluster binding"/>
    <property type="evidence" value="ECO:0007669"/>
    <property type="project" value="UniProtKB-KW"/>
</dbReference>
<dbReference type="InParanoid" id="A0A2V0PD30"/>
<feature type="short sequence motif" description="Cx2C motif 2" evidence="9">
    <location>
        <begin position="233"/>
        <end position="236"/>
    </location>
</feature>
<feature type="short sequence motif" description="Cx2C motif 1" evidence="9">
    <location>
        <begin position="222"/>
        <end position="225"/>
    </location>
</feature>
<dbReference type="EMBL" id="BDRX01000087">
    <property type="protein sequence ID" value="GBF96862.1"/>
    <property type="molecule type" value="Genomic_DNA"/>
</dbReference>
<feature type="binding site" evidence="9">
    <location>
        <position position="222"/>
    </location>
    <ligand>
        <name>[4Fe-4S] cluster</name>
        <dbReference type="ChEBI" id="CHEBI:49883"/>
    </ligand>
</feature>
<dbReference type="GO" id="GO:0005758">
    <property type="term" value="C:mitochondrial intermembrane space"/>
    <property type="evidence" value="ECO:0007669"/>
    <property type="project" value="UniProtKB-SubCell"/>
</dbReference>
<dbReference type="HAMAP" id="MF_03115">
    <property type="entry name" value="Anamorsin"/>
    <property type="match status" value="1"/>
</dbReference>
<comment type="domain">
    <text evidence="9">The N-terminal domain has structural similarity with S-adenosyl-L-methionine-dependent methyltransferases, but does not bind S-adenosyl-L-methionine. It is required for correct assembly of the 2 Fe-S clusters.</text>
</comment>
<evidence type="ECO:0000256" key="8">
    <source>
        <dbReference type="ARBA" id="ARBA00023128"/>
    </source>
</evidence>
<feature type="binding site" evidence="9">
    <location>
        <position position="225"/>
    </location>
    <ligand>
        <name>[4Fe-4S] cluster</name>
        <dbReference type="ChEBI" id="CHEBI:49883"/>
    </ligand>
</feature>
<evidence type="ECO:0000256" key="2">
    <source>
        <dbReference type="ARBA" id="ARBA00008169"/>
    </source>
</evidence>
<keyword evidence="4 9" id="KW-0963">Cytoplasm</keyword>
<keyword evidence="5 9" id="KW-0479">Metal-binding</keyword>
<dbReference type="Pfam" id="PF05093">
    <property type="entry name" value="CIAPIN1"/>
    <property type="match status" value="1"/>
</dbReference>
<reference evidence="11 12" key="1">
    <citation type="journal article" date="2018" name="Sci. Rep.">
        <title>Raphidocelis subcapitata (=Pseudokirchneriella subcapitata) provides an insight into genome evolution and environmental adaptations in the Sphaeropleales.</title>
        <authorList>
            <person name="Suzuki S."/>
            <person name="Yamaguchi H."/>
            <person name="Nakajima N."/>
            <person name="Kawachi M."/>
        </authorList>
    </citation>
    <scope>NUCLEOTIDE SEQUENCE [LARGE SCALE GENOMIC DNA]</scope>
    <source>
        <strain evidence="11 12">NIES-35</strain>
    </source>
</reference>
<dbReference type="OrthoDB" id="311633at2759"/>
<dbReference type="InterPro" id="IPR007785">
    <property type="entry name" value="Anamorsin"/>
</dbReference>
<dbReference type="AlphaFoldDB" id="A0A2V0PD30"/>
<gene>
    <name evidence="11" type="ORF">Rsub_09718</name>
</gene>
<comment type="domain">
    <text evidence="9">The twin Cx2C motifs are involved in the recognition by the mitochondrial MIA40-ERV1 disulfide relay system. The formation of 2 disulfide bonds in the Cx2C motifs through dithiol/disulfide exchange reactions effectively traps the protein in the mitochondrial intermembrane space.</text>
</comment>
<feature type="binding site" evidence="9">
    <location>
        <position position="195"/>
    </location>
    <ligand>
        <name>[2Fe-2S] cluster</name>
        <dbReference type="ChEBI" id="CHEBI:190135"/>
    </ligand>
</feature>
<dbReference type="STRING" id="307507.A0A2V0PD30"/>
<dbReference type="GO" id="GO:0009055">
    <property type="term" value="F:electron transfer activity"/>
    <property type="evidence" value="ECO:0007669"/>
    <property type="project" value="UniProtKB-UniRule"/>
</dbReference>
<evidence type="ECO:0000256" key="5">
    <source>
        <dbReference type="ARBA" id="ARBA00022723"/>
    </source>
</evidence>
<comment type="function">
    <text evidence="9">Component of the cytosolic iron-sulfur (Fe-S) protein assembly (CIA) machinery. Required for the maturation of extramitochondrial Fe-S proteins. Part of an electron transfer chain functioning in an early step of cytosolic Fe-S biogenesis, facilitating the de novo assembly of a [4Fe-4S] cluster on the cytosolic Fe-S scaffold complex. Electrons are transferred from NADPH via a FAD- and FMN-containing diflavin oxidoreductase. Together with the diflavin oxidoreductase, also required for the assembly of the diferric tyrosyl radical cofactor of ribonucleotide reductase (RNR), probably by providing electrons for reduction during radical cofactor maturation in the catalytic small subunit.</text>
</comment>
<keyword evidence="7 9" id="KW-0411">Iron-sulfur</keyword>
<comment type="cofactor">
    <cofactor evidence="1 9">
        <name>[4Fe-4S] cluster</name>
        <dbReference type="ChEBI" id="CHEBI:49883"/>
    </cofactor>
</comment>
<feature type="binding site" evidence="9">
    <location>
        <position position="181"/>
    </location>
    <ligand>
        <name>[2Fe-2S] cluster</name>
        <dbReference type="ChEBI" id="CHEBI:190135"/>
    </ligand>
</feature>
<keyword evidence="6 9" id="KW-0408">Iron</keyword>
<evidence type="ECO:0000256" key="4">
    <source>
        <dbReference type="ARBA" id="ARBA00022490"/>
    </source>
</evidence>
<sequence length="261" mass="25595">MSRTLVATAEPLLAASAISGDGETSGIDVLTGQASLDALLAAGTKYSAAVVTGKASLAPAFLGGVAKALQPGGRVTLQLGAGGATQDEARIALLLSGFVDAAPAPGGALTAAAPAWGVGAKSALKKPAAKPAAPAPVAAAWKLALDDDGGDGDLVDEEELLTEEDKLRPAPAAAAAAGDDCEVGAARKACKNCSCGRAEAEAAGVKVQLTDEMLQNPGVGSCGNCSLGDAFRCAGCPYRGLPSFQPGKPLTLPSDFLVADA</sequence>
<dbReference type="GO" id="GO:0046872">
    <property type="term" value="F:metal ion binding"/>
    <property type="evidence" value="ECO:0007669"/>
    <property type="project" value="UniProtKB-KW"/>
</dbReference>
<evidence type="ECO:0000256" key="6">
    <source>
        <dbReference type="ARBA" id="ARBA00023004"/>
    </source>
</evidence>
<comment type="caution">
    <text evidence="9">Lacks conserved residue(s) required for the propagation of feature annotation.</text>
</comment>
<comment type="caution">
    <text evidence="11">The sequence shown here is derived from an EMBL/GenBank/DDBJ whole genome shotgun (WGS) entry which is preliminary data.</text>
</comment>